<feature type="compositionally biased region" description="Basic and acidic residues" evidence="1">
    <location>
        <begin position="185"/>
        <end position="199"/>
    </location>
</feature>
<reference evidence="2 3" key="1">
    <citation type="submission" date="2014-04" db="EMBL/GenBank/DDBJ databases">
        <title>Evolutionary Origins and Diversification of the Mycorrhizal Mutualists.</title>
        <authorList>
            <consortium name="DOE Joint Genome Institute"/>
            <consortium name="Mycorrhizal Genomics Consortium"/>
            <person name="Kohler A."/>
            <person name="Kuo A."/>
            <person name="Nagy L.G."/>
            <person name="Floudas D."/>
            <person name="Copeland A."/>
            <person name="Barry K.W."/>
            <person name="Cichocki N."/>
            <person name="Veneault-Fourrey C."/>
            <person name="LaButti K."/>
            <person name="Lindquist E.A."/>
            <person name="Lipzen A."/>
            <person name="Lundell T."/>
            <person name="Morin E."/>
            <person name="Murat C."/>
            <person name="Riley R."/>
            <person name="Ohm R."/>
            <person name="Sun H."/>
            <person name="Tunlid A."/>
            <person name="Henrissat B."/>
            <person name="Grigoriev I.V."/>
            <person name="Hibbett D.S."/>
            <person name="Martin F."/>
        </authorList>
    </citation>
    <scope>NUCLEOTIDE SEQUENCE [LARGE SCALE GENOMIC DNA]</scope>
    <source>
        <strain evidence="2 3">Koide BX008</strain>
    </source>
</reference>
<name>A0A0C2S519_AMAMK</name>
<proteinExistence type="predicted"/>
<dbReference type="AlphaFoldDB" id="A0A0C2S519"/>
<protein>
    <submittedName>
        <fullName evidence="2">Uncharacterized protein</fullName>
    </submittedName>
</protein>
<evidence type="ECO:0000256" key="1">
    <source>
        <dbReference type="SAM" id="MobiDB-lite"/>
    </source>
</evidence>
<feature type="region of interest" description="Disordered" evidence="1">
    <location>
        <begin position="183"/>
        <end position="202"/>
    </location>
</feature>
<sequence>MAVTLRLFIFSLIIGLLAYLLFAVRSRNSFGTYFSPPGDSSPVQDVWVPSVSSESTHLQGWHKRALSHPHPNPHFITPEDDIVELAVTSSSMIRSFSLELVIFKSAANISSEDEDDGNEPHRYIVVDALGRVSVLPSTSPDINGILSLGRQVVLEFPTPVPWEPQEHATCQPLFNVAIAIDSEEREGSRKGSKGSREMKTTSFDGYPQMNRIKVQNKGYEYLPDAVRDLFLLVLEADQWDEGQADKVVIEKVAKGTGYSLDW</sequence>
<organism evidence="2 3">
    <name type="scientific">Amanita muscaria (strain Koide BX008)</name>
    <dbReference type="NCBI Taxonomy" id="946122"/>
    <lineage>
        <taxon>Eukaryota</taxon>
        <taxon>Fungi</taxon>
        <taxon>Dikarya</taxon>
        <taxon>Basidiomycota</taxon>
        <taxon>Agaricomycotina</taxon>
        <taxon>Agaricomycetes</taxon>
        <taxon>Agaricomycetidae</taxon>
        <taxon>Agaricales</taxon>
        <taxon>Pluteineae</taxon>
        <taxon>Amanitaceae</taxon>
        <taxon>Amanita</taxon>
    </lineage>
</organism>
<keyword evidence="3" id="KW-1185">Reference proteome</keyword>
<evidence type="ECO:0000313" key="2">
    <source>
        <dbReference type="EMBL" id="KIL57810.1"/>
    </source>
</evidence>
<gene>
    <name evidence="2" type="ORF">M378DRAFT_181512</name>
</gene>
<accession>A0A0C2S519</accession>
<dbReference type="HOGENOM" id="CLU_1061610_0_0_1"/>
<evidence type="ECO:0000313" key="3">
    <source>
        <dbReference type="Proteomes" id="UP000054549"/>
    </source>
</evidence>
<dbReference type="EMBL" id="KN818357">
    <property type="protein sequence ID" value="KIL57810.1"/>
    <property type="molecule type" value="Genomic_DNA"/>
</dbReference>
<dbReference type="Proteomes" id="UP000054549">
    <property type="component" value="Unassembled WGS sequence"/>
</dbReference>
<dbReference type="OrthoDB" id="3006153at2759"/>
<dbReference type="InParanoid" id="A0A0C2S519"/>